<dbReference type="InterPro" id="IPR019734">
    <property type="entry name" value="TPR_rpt"/>
</dbReference>
<keyword evidence="2" id="KW-0808">Transferase</keyword>
<dbReference type="SUPFAM" id="SSF53448">
    <property type="entry name" value="Nucleotide-diphospho-sugar transferases"/>
    <property type="match status" value="1"/>
</dbReference>
<dbReference type="InterPro" id="IPR011990">
    <property type="entry name" value="TPR-like_helical_dom_sf"/>
</dbReference>
<protein>
    <submittedName>
        <fullName evidence="2">UDP-glucose--Lipooligosaccharide beta 1-4 glucosyltransferase</fullName>
    </submittedName>
</protein>
<dbReference type="CDD" id="cd02511">
    <property type="entry name" value="Beta4Glucosyltransferase"/>
    <property type="match status" value="1"/>
</dbReference>
<dbReference type="Pfam" id="PF13181">
    <property type="entry name" value="TPR_8"/>
    <property type="match status" value="1"/>
</dbReference>
<organism evidence="2 3">
    <name type="scientific">Sporomusa ovata</name>
    <dbReference type="NCBI Taxonomy" id="2378"/>
    <lineage>
        <taxon>Bacteria</taxon>
        <taxon>Bacillati</taxon>
        <taxon>Bacillota</taxon>
        <taxon>Negativicutes</taxon>
        <taxon>Selenomonadales</taxon>
        <taxon>Sporomusaceae</taxon>
        <taxon>Sporomusa</taxon>
    </lineage>
</organism>
<dbReference type="GO" id="GO:0016740">
    <property type="term" value="F:transferase activity"/>
    <property type="evidence" value="ECO:0007669"/>
    <property type="project" value="UniProtKB-KW"/>
</dbReference>
<evidence type="ECO:0000313" key="2">
    <source>
        <dbReference type="EMBL" id="CQR71213.1"/>
    </source>
</evidence>
<reference evidence="3" key="1">
    <citation type="submission" date="2015-03" db="EMBL/GenBank/DDBJ databases">
        <authorList>
            <person name="Nijsse Bart"/>
        </authorList>
    </citation>
    <scope>NUCLEOTIDE SEQUENCE [LARGE SCALE GENOMIC DNA]</scope>
</reference>
<name>A0A0U1KWC5_9FIRM</name>
<feature type="domain" description="Glycosyltransferase 2-like" evidence="1">
    <location>
        <begin position="6"/>
        <end position="125"/>
    </location>
</feature>
<evidence type="ECO:0000259" key="1">
    <source>
        <dbReference type="Pfam" id="PF00535"/>
    </source>
</evidence>
<dbReference type="PANTHER" id="PTHR43630">
    <property type="entry name" value="POLY-BETA-1,6-N-ACETYL-D-GLUCOSAMINE SYNTHASE"/>
    <property type="match status" value="1"/>
</dbReference>
<dbReference type="Proteomes" id="UP000049855">
    <property type="component" value="Unassembled WGS sequence"/>
</dbReference>
<accession>A0A0U1KWC5</accession>
<proteinExistence type="predicted"/>
<dbReference type="SMART" id="SM00028">
    <property type="entry name" value="TPR"/>
    <property type="match status" value="5"/>
</dbReference>
<dbReference type="InterPro" id="IPR001173">
    <property type="entry name" value="Glyco_trans_2-like"/>
</dbReference>
<evidence type="ECO:0000313" key="3">
    <source>
        <dbReference type="Proteomes" id="UP000049855"/>
    </source>
</evidence>
<dbReference type="AlphaFoldDB" id="A0A0U1KWC5"/>
<dbReference type="Gene3D" id="1.25.40.10">
    <property type="entry name" value="Tetratricopeptide repeat domain"/>
    <property type="match status" value="1"/>
</dbReference>
<dbReference type="SUPFAM" id="SSF48452">
    <property type="entry name" value="TPR-like"/>
    <property type="match status" value="2"/>
</dbReference>
<dbReference type="EMBL" id="CTRP01000003">
    <property type="protein sequence ID" value="CQR71213.1"/>
    <property type="molecule type" value="Genomic_DNA"/>
</dbReference>
<dbReference type="RefSeq" id="WP_021169918.1">
    <property type="nucleotide sequence ID" value="NZ_CTRP01000003.1"/>
</dbReference>
<dbReference type="Gene3D" id="3.90.550.10">
    <property type="entry name" value="Spore Coat Polysaccharide Biosynthesis Protein SpsA, Chain A"/>
    <property type="match status" value="1"/>
</dbReference>
<dbReference type="InterPro" id="IPR029044">
    <property type="entry name" value="Nucleotide-diphossugar_trans"/>
</dbReference>
<dbReference type="Pfam" id="PF00535">
    <property type="entry name" value="Glycos_transf_2"/>
    <property type="match status" value="1"/>
</dbReference>
<keyword evidence="3" id="KW-1185">Reference proteome</keyword>
<gene>
    <name evidence="2" type="ORF">SpAn4DRAFT_2191</name>
</gene>
<dbReference type="PANTHER" id="PTHR43630:SF2">
    <property type="entry name" value="GLYCOSYLTRANSFERASE"/>
    <property type="match status" value="1"/>
</dbReference>
<sequence>MTGLISIAMIVKDEEDMLRACLDSVKAVVDEIVIVDTGSVDKTIEIAKSYTDKVYSYSWQGDFSAARNFAINQCSCEWILSLDADEWLEVAGHEFLRELITSTTKEAFILPLKNYSGPGGSDYNVIGVLRLFRNLPHYRYIGKIHEQIGIADQDVVGYSDYPIISHSYIEPRRRQDKRRRNMHMLAEQLKHEPENEVFIKYYLGCEWLGLGRYQQACACFRCAYEQLDKSHIFFRSSAVRSLVACLRYMGKFEEALAICMRETVVYPEYTDLFFDGGVVLEQMGEYEAALRWFEAAVGLRTPLIVYQHSNGTENFLSQYHLGHCCQMLGKSEKAAEWYEKALAANKNFIYPLYGLFMVLVTKKSCEELVNYFTERGYVPTGEGRRALGALFFASGRPDLAIKVCSQAERPSIPSIDLAKYYLYGGDFKQALTMIEELQLRQDANDAVIMKLEILCYIFLRDLSAAKAKCLIMWRYEPRRAEALALLTLIKRLGGHRLKISEQYESVLVDSLLRIVADCARSYGENSGVYIEVAKCCEEIMSDLEQGSRALLDFWKCEIKGIEMLLDVRYKSVRGLYVWKKDGR</sequence>